<dbReference type="OrthoDB" id="19653at2759"/>
<evidence type="ECO:0000313" key="3">
    <source>
        <dbReference type="Proteomes" id="UP000235371"/>
    </source>
</evidence>
<dbReference type="InParanoid" id="A0A2J6TIE3"/>
<dbReference type="GO" id="GO:0016787">
    <property type="term" value="F:hydrolase activity"/>
    <property type="evidence" value="ECO:0007669"/>
    <property type="project" value="UniProtKB-KW"/>
</dbReference>
<protein>
    <submittedName>
        <fullName evidence="2">Alpha/beta-hydrolase</fullName>
    </submittedName>
</protein>
<keyword evidence="3" id="KW-1185">Reference proteome</keyword>
<dbReference type="EMBL" id="KZ613783">
    <property type="protein sequence ID" value="PMD62787.1"/>
    <property type="molecule type" value="Genomic_DNA"/>
</dbReference>
<dbReference type="AlphaFoldDB" id="A0A2J6TIE3"/>
<proteinExistence type="predicted"/>
<dbReference type="SUPFAM" id="SSF53474">
    <property type="entry name" value="alpha/beta-Hydrolases"/>
    <property type="match status" value="1"/>
</dbReference>
<reference evidence="2 3" key="1">
    <citation type="submission" date="2016-04" db="EMBL/GenBank/DDBJ databases">
        <title>A degradative enzymes factory behind the ericoid mycorrhizal symbiosis.</title>
        <authorList>
            <consortium name="DOE Joint Genome Institute"/>
            <person name="Martino E."/>
            <person name="Morin E."/>
            <person name="Grelet G."/>
            <person name="Kuo A."/>
            <person name="Kohler A."/>
            <person name="Daghino S."/>
            <person name="Barry K."/>
            <person name="Choi C."/>
            <person name="Cichocki N."/>
            <person name="Clum A."/>
            <person name="Copeland A."/>
            <person name="Hainaut M."/>
            <person name="Haridas S."/>
            <person name="Labutti K."/>
            <person name="Lindquist E."/>
            <person name="Lipzen A."/>
            <person name="Khouja H.-R."/>
            <person name="Murat C."/>
            <person name="Ohm R."/>
            <person name="Olson A."/>
            <person name="Spatafora J."/>
            <person name="Veneault-Fourrey C."/>
            <person name="Henrissat B."/>
            <person name="Grigoriev I."/>
            <person name="Martin F."/>
            <person name="Perotto S."/>
        </authorList>
    </citation>
    <scope>NUCLEOTIDE SEQUENCE [LARGE SCALE GENOMIC DNA]</scope>
    <source>
        <strain evidence="2 3">E</strain>
    </source>
</reference>
<dbReference type="Proteomes" id="UP000235371">
    <property type="component" value="Unassembled WGS sequence"/>
</dbReference>
<dbReference type="Pfam" id="PF07859">
    <property type="entry name" value="Abhydrolase_3"/>
    <property type="match status" value="1"/>
</dbReference>
<organism evidence="2 3">
    <name type="scientific">Hyaloscypha bicolor E</name>
    <dbReference type="NCBI Taxonomy" id="1095630"/>
    <lineage>
        <taxon>Eukaryota</taxon>
        <taxon>Fungi</taxon>
        <taxon>Dikarya</taxon>
        <taxon>Ascomycota</taxon>
        <taxon>Pezizomycotina</taxon>
        <taxon>Leotiomycetes</taxon>
        <taxon>Helotiales</taxon>
        <taxon>Hyaloscyphaceae</taxon>
        <taxon>Hyaloscypha</taxon>
        <taxon>Hyaloscypha bicolor</taxon>
    </lineage>
</organism>
<dbReference type="RefSeq" id="XP_024739691.1">
    <property type="nucleotide sequence ID" value="XM_024888411.1"/>
</dbReference>
<evidence type="ECO:0000313" key="2">
    <source>
        <dbReference type="EMBL" id="PMD62787.1"/>
    </source>
</evidence>
<dbReference type="STRING" id="1095630.A0A2J6TIE3"/>
<gene>
    <name evidence="2" type="ORF">K444DRAFT_717710</name>
</gene>
<accession>A0A2J6TIE3</accession>
<dbReference type="GeneID" id="36596487"/>
<dbReference type="InterPro" id="IPR029058">
    <property type="entry name" value="AB_hydrolase_fold"/>
</dbReference>
<dbReference type="InterPro" id="IPR013094">
    <property type="entry name" value="AB_hydrolase_3"/>
</dbReference>
<keyword evidence="2" id="KW-0378">Hydrolase</keyword>
<name>A0A2J6TIE3_9HELO</name>
<dbReference type="Gene3D" id="3.40.50.1820">
    <property type="entry name" value="alpha/beta hydrolase"/>
    <property type="match status" value="1"/>
</dbReference>
<feature type="domain" description="Alpha/beta hydrolase fold-3" evidence="1">
    <location>
        <begin position="3"/>
        <end position="169"/>
    </location>
</feature>
<evidence type="ECO:0000259" key="1">
    <source>
        <dbReference type="Pfam" id="PF07859"/>
    </source>
</evidence>
<sequence>MVDVCDALEWARTKLPHIKLQSDVQIDGERAVVVGWSSGGQLAMSLAWTAPQKVLRPPEAILAFYCPTNYEDESTAQILPVIIGGLPSKKKSSGLSVKNWNALPQPTLEEIIPCSPLAQIVRGNYQTPTFMIHGTNDDLIPWEQSQGTFDALLSEGVEAGLVLVEGARHFCDLSSNPASEGWKAVLKGYEFLSNHV</sequence>